<dbReference type="InterPro" id="IPR001841">
    <property type="entry name" value="Znf_RING"/>
</dbReference>
<dbReference type="InterPro" id="IPR013083">
    <property type="entry name" value="Znf_RING/FYVE/PHD"/>
</dbReference>
<keyword evidence="8" id="KW-0862">Zinc</keyword>
<keyword evidence="5" id="KW-0548">Nucleotidyltransferase</keyword>
<gene>
    <name evidence="13" type="ORF">OS493_016255</name>
</gene>
<evidence type="ECO:0000256" key="11">
    <source>
        <dbReference type="RuleBase" id="RU003953"/>
    </source>
</evidence>
<dbReference type="GO" id="GO:0001680">
    <property type="term" value="P:tRNA 3'-terminal CCA addition"/>
    <property type="evidence" value="ECO:0007669"/>
    <property type="project" value="TreeGrafter"/>
</dbReference>
<keyword evidence="6" id="KW-0479">Metal-binding</keyword>
<name>A0A9X0DAT9_9CNID</name>
<dbReference type="Proteomes" id="UP001163046">
    <property type="component" value="Unassembled WGS sequence"/>
</dbReference>
<dbReference type="PANTHER" id="PTHR46173">
    <property type="entry name" value="CCA TRNA NUCLEOTIDYLTRANSFERASE 1, MITOCHONDRIAL"/>
    <property type="match status" value="1"/>
</dbReference>
<dbReference type="Pfam" id="PF13445">
    <property type="entry name" value="zf-RING_UBOX"/>
    <property type="match status" value="1"/>
</dbReference>
<dbReference type="InterPro" id="IPR027370">
    <property type="entry name" value="Znf-RING_euk"/>
</dbReference>
<sequence>MSSSLFDDALLDELSCPVCFEDFVEPKCLPSCAHNICKGCLEDIIKACVRKSSVHFKCPICRGNVPITREGVSAIPTNTMIKRLLEKASVPRAEKEIMKALERGKEKMEELRKSQEPGQCSGDGVEAKGEAIKRAIREKRSLITKMIKSQEELMIAKVNEYVKKSVHKDPVNEMSHLLKKLELSVKQAEDVLREPNSFKKVQSKETIVKMLEASCHFEMTKPSKGSRAFDLDFFPNEDLEQRLKKEWFGKVTKESEENSTTKHQAKVTVVKTITADDIGETSFNPYAIALSAHKGEMAVLDDESNRVHILTESGNYLRSFSVKFGDLYDVAFLHEGCLDGVIVVNRSHNRLLAYHRLNGKFSPMFNSSVCKSIQSQFSKVNFSSVSTTPDGHHLIVTSEALDESCRRETKSDLVFGKGHLLCPRKALYYNEEFFVCDRDDGVVKVFDRKGACQREIGVDLECPRGIAIDECTGNILIADPGTDAVHAFDTCDGAFVGKIVLDEAPVSIGINCDGNAVVCSQDTLPCLQILSYSIIHEAYLKYCPKYQRQYQNGGLQRETRVKTKNSFMIFTVSRPIFRLLLLSGRSSLKQVSFISRHIFQPIRGNMSCGAVDKLDSSEFKSVLTPELFTVAAPFQERGYDIRIVGGAVRDILLGIQPKDVDLSTNATPEEMIELFTEHKIHFIETGLQHGHAHCTCEQTRF</sequence>
<evidence type="ECO:0000313" key="14">
    <source>
        <dbReference type="Proteomes" id="UP001163046"/>
    </source>
</evidence>
<dbReference type="InterPro" id="IPR002646">
    <property type="entry name" value="PolA_pol_head_dom"/>
</dbReference>
<keyword evidence="14" id="KW-1185">Reference proteome</keyword>
<dbReference type="OrthoDB" id="5951558at2759"/>
<accession>A0A9X0DAT9</accession>
<dbReference type="PROSITE" id="PS00518">
    <property type="entry name" value="ZF_RING_1"/>
    <property type="match status" value="1"/>
</dbReference>
<evidence type="ECO:0000256" key="8">
    <source>
        <dbReference type="ARBA" id="ARBA00022833"/>
    </source>
</evidence>
<organism evidence="13 14">
    <name type="scientific">Desmophyllum pertusum</name>
    <dbReference type="NCBI Taxonomy" id="174260"/>
    <lineage>
        <taxon>Eukaryota</taxon>
        <taxon>Metazoa</taxon>
        <taxon>Cnidaria</taxon>
        <taxon>Anthozoa</taxon>
        <taxon>Hexacorallia</taxon>
        <taxon>Scleractinia</taxon>
        <taxon>Caryophylliina</taxon>
        <taxon>Caryophylliidae</taxon>
        <taxon>Desmophyllum</taxon>
    </lineage>
</organism>
<comment type="caution">
    <text evidence="13">The sequence shown here is derived from an EMBL/GenBank/DDBJ whole genome shotgun (WGS) entry which is preliminary data.</text>
</comment>
<dbReference type="PROSITE" id="PS50089">
    <property type="entry name" value="ZF_RING_2"/>
    <property type="match status" value="1"/>
</dbReference>
<dbReference type="GO" id="GO:0000049">
    <property type="term" value="F:tRNA binding"/>
    <property type="evidence" value="ECO:0007669"/>
    <property type="project" value="TreeGrafter"/>
</dbReference>
<dbReference type="InterPro" id="IPR011042">
    <property type="entry name" value="6-blade_b-propeller_TolB-like"/>
</dbReference>
<dbReference type="Gene3D" id="3.30.40.10">
    <property type="entry name" value="Zinc/RING finger domain, C3HC4 (zinc finger)"/>
    <property type="match status" value="1"/>
</dbReference>
<dbReference type="SUPFAM" id="SSF81301">
    <property type="entry name" value="Nucleotidyltransferase"/>
    <property type="match status" value="1"/>
</dbReference>
<dbReference type="GO" id="GO:0008270">
    <property type="term" value="F:zinc ion binding"/>
    <property type="evidence" value="ECO:0007669"/>
    <property type="project" value="UniProtKB-KW"/>
</dbReference>
<dbReference type="Gene3D" id="2.120.10.30">
    <property type="entry name" value="TolB, C-terminal domain"/>
    <property type="match status" value="1"/>
</dbReference>
<evidence type="ECO:0000256" key="4">
    <source>
        <dbReference type="ARBA" id="ARBA00022694"/>
    </source>
</evidence>
<comment type="cofactor">
    <cofactor evidence="1">
        <name>Mg(2+)</name>
        <dbReference type="ChEBI" id="CHEBI:18420"/>
    </cofactor>
</comment>
<feature type="domain" description="RING-type" evidence="12">
    <location>
        <begin position="16"/>
        <end position="62"/>
    </location>
</feature>
<evidence type="ECO:0000256" key="6">
    <source>
        <dbReference type="ARBA" id="ARBA00022723"/>
    </source>
</evidence>
<keyword evidence="11" id="KW-0694">RNA-binding</keyword>
<dbReference type="GO" id="GO:0005739">
    <property type="term" value="C:mitochondrion"/>
    <property type="evidence" value="ECO:0007669"/>
    <property type="project" value="TreeGrafter"/>
</dbReference>
<dbReference type="InterPro" id="IPR017907">
    <property type="entry name" value="Znf_RING_CS"/>
</dbReference>
<keyword evidence="4" id="KW-0819">tRNA processing</keyword>
<dbReference type="SUPFAM" id="SSF50969">
    <property type="entry name" value="YVTN repeat-like/Quinoprotein amine dehydrogenase"/>
    <property type="match status" value="1"/>
</dbReference>
<dbReference type="GO" id="GO:0016779">
    <property type="term" value="F:nucleotidyltransferase activity"/>
    <property type="evidence" value="ECO:0007669"/>
    <property type="project" value="UniProtKB-KW"/>
</dbReference>
<protein>
    <recommendedName>
        <fullName evidence="12">RING-type domain-containing protein</fullName>
    </recommendedName>
</protein>
<keyword evidence="3 11" id="KW-0808">Transferase</keyword>
<dbReference type="AlphaFoldDB" id="A0A9X0DAT9"/>
<evidence type="ECO:0000256" key="1">
    <source>
        <dbReference type="ARBA" id="ARBA00001946"/>
    </source>
</evidence>
<dbReference type="Pfam" id="PF01743">
    <property type="entry name" value="PolyA_pol"/>
    <property type="match status" value="1"/>
</dbReference>
<evidence type="ECO:0000256" key="7">
    <source>
        <dbReference type="ARBA" id="ARBA00022771"/>
    </source>
</evidence>
<evidence type="ECO:0000259" key="12">
    <source>
        <dbReference type="PROSITE" id="PS50089"/>
    </source>
</evidence>
<dbReference type="SUPFAM" id="SSF57850">
    <property type="entry name" value="RING/U-box"/>
    <property type="match status" value="1"/>
</dbReference>
<reference evidence="13" key="1">
    <citation type="submission" date="2023-01" db="EMBL/GenBank/DDBJ databases">
        <title>Genome assembly of the deep-sea coral Lophelia pertusa.</title>
        <authorList>
            <person name="Herrera S."/>
            <person name="Cordes E."/>
        </authorList>
    </citation>
    <scope>NUCLEOTIDE SEQUENCE</scope>
    <source>
        <strain evidence="13">USNM1676648</strain>
        <tissue evidence="13">Polyp</tissue>
    </source>
</reference>
<dbReference type="Gene3D" id="3.30.460.10">
    <property type="entry name" value="Beta Polymerase, domain 2"/>
    <property type="match status" value="1"/>
</dbReference>
<keyword evidence="9" id="KW-0460">Magnesium</keyword>
<dbReference type="PANTHER" id="PTHR46173:SF1">
    <property type="entry name" value="CCA TRNA NUCLEOTIDYLTRANSFERASE 1, MITOCHONDRIAL"/>
    <property type="match status" value="1"/>
</dbReference>
<evidence type="ECO:0000313" key="13">
    <source>
        <dbReference type="EMBL" id="KAJ7391948.1"/>
    </source>
</evidence>
<dbReference type="GO" id="GO:1990180">
    <property type="term" value="P:mitochondrial tRNA 3'-end processing"/>
    <property type="evidence" value="ECO:0007669"/>
    <property type="project" value="TreeGrafter"/>
</dbReference>
<evidence type="ECO:0000256" key="10">
    <source>
        <dbReference type="PROSITE-ProRule" id="PRU00175"/>
    </source>
</evidence>
<dbReference type="SMART" id="SM00184">
    <property type="entry name" value="RING"/>
    <property type="match status" value="1"/>
</dbReference>
<evidence type="ECO:0000256" key="5">
    <source>
        <dbReference type="ARBA" id="ARBA00022695"/>
    </source>
</evidence>
<comment type="similarity">
    <text evidence="2 11">Belongs to the tRNA nucleotidyltransferase/poly(A) polymerase family.</text>
</comment>
<proteinExistence type="inferred from homology"/>
<keyword evidence="7 10" id="KW-0863">Zinc-finger</keyword>
<dbReference type="InterPro" id="IPR043519">
    <property type="entry name" value="NT_sf"/>
</dbReference>
<dbReference type="EMBL" id="MU825404">
    <property type="protein sequence ID" value="KAJ7391948.1"/>
    <property type="molecule type" value="Genomic_DNA"/>
</dbReference>
<evidence type="ECO:0000256" key="9">
    <source>
        <dbReference type="ARBA" id="ARBA00022842"/>
    </source>
</evidence>
<evidence type="ECO:0000256" key="2">
    <source>
        <dbReference type="ARBA" id="ARBA00007265"/>
    </source>
</evidence>
<dbReference type="InterPro" id="IPR011044">
    <property type="entry name" value="Quino_amine_DH_bsu"/>
</dbReference>
<evidence type="ECO:0000256" key="3">
    <source>
        <dbReference type="ARBA" id="ARBA00022679"/>
    </source>
</evidence>
<dbReference type="InterPro" id="IPR050264">
    <property type="entry name" value="Bact_CCA-adding_enz_type3_sf"/>
</dbReference>